<keyword evidence="4 8" id="KW-0812">Transmembrane</keyword>
<evidence type="ECO:0000313" key="10">
    <source>
        <dbReference type="Proteomes" id="UP000178925"/>
    </source>
</evidence>
<dbReference type="EMBL" id="MFGC01000025">
    <property type="protein sequence ID" value="OGF27361.1"/>
    <property type="molecule type" value="Genomic_DNA"/>
</dbReference>
<dbReference type="STRING" id="1797995.A2242_04535"/>
<feature type="transmembrane region" description="Helical" evidence="8">
    <location>
        <begin position="408"/>
        <end position="431"/>
    </location>
</feature>
<dbReference type="PANTHER" id="PTHR13285">
    <property type="entry name" value="ACYLTRANSFERASE"/>
    <property type="match status" value="1"/>
</dbReference>
<sequence length="477" mass="55752">MIFNSPTFLIFLALTFLIYWRLSKKGQNVFLLFCSYVFYGWWDWRFLSLIFISSLADYIIGQKISSASQLRHKKHWLWLSIGINLSILGLFKYFNFFASSLQDALIFFGVPEVSLGTLYIILPVGISFYTFQTMSYTIEVYQGKIQPTRNIVEFFTFVSFFPQLVAGPIERASDLLVQFRCARTFVLSDAYDGMRQMLWGLFKKIVIADNLAEIVQYVYGNAAIASGPQLFAATFFFAFQIYCDFSGYSDIAIGTAKLFGIRLSQNFRYPYFARSIPEFWRRWHITLSSWFRDYVFIPLGGSRVQSKWLYFRNIFITFVVSGLWHGANWTFVAWGAMHGLCFIPTILSARRQEKKAATHEEAQWHDAHNIILTFLLVLVGWVFFRSQSLTESLHILQTIFQNISFANAAIFFSPVFVKKTAIVAGLLVVEWRQRRQPHPLHLENIPRWGRWLAYYILLAIILFFGNFSYHPFIYFQF</sequence>
<keyword evidence="7 9" id="KW-0012">Acyltransferase</keyword>
<dbReference type="AlphaFoldDB" id="A0A1F5SM92"/>
<dbReference type="PANTHER" id="PTHR13285:SF18">
    <property type="entry name" value="PROTEIN-CYSTEINE N-PALMITOYLTRANSFERASE RASP"/>
    <property type="match status" value="1"/>
</dbReference>
<feature type="transmembrane region" description="Helical" evidence="8">
    <location>
        <begin position="76"/>
        <end position="94"/>
    </location>
</feature>
<dbReference type="InterPro" id="IPR051085">
    <property type="entry name" value="MB_O-acyltransferase"/>
</dbReference>
<dbReference type="GO" id="GO:0005886">
    <property type="term" value="C:plasma membrane"/>
    <property type="evidence" value="ECO:0007669"/>
    <property type="project" value="UniProtKB-SubCell"/>
</dbReference>
<feature type="transmembrane region" description="Helical" evidence="8">
    <location>
        <begin position="331"/>
        <end position="349"/>
    </location>
</feature>
<dbReference type="InterPro" id="IPR004299">
    <property type="entry name" value="MBOAT_fam"/>
</dbReference>
<comment type="subcellular location">
    <subcellularLocation>
        <location evidence="1">Cell membrane</location>
        <topology evidence="1">Multi-pass membrane protein</topology>
    </subcellularLocation>
</comment>
<evidence type="ECO:0000256" key="7">
    <source>
        <dbReference type="PIRNR" id="PIRNR016636"/>
    </source>
</evidence>
<protein>
    <submittedName>
        <fullName evidence="9">Acyltransferase</fullName>
    </submittedName>
</protein>
<keyword evidence="6 7" id="KW-0472">Membrane</keyword>
<feature type="transmembrane region" description="Helical" evidence="8">
    <location>
        <begin position="39"/>
        <end position="60"/>
    </location>
</feature>
<evidence type="ECO:0000256" key="2">
    <source>
        <dbReference type="ARBA" id="ARBA00010323"/>
    </source>
</evidence>
<dbReference type="GO" id="GO:0016746">
    <property type="term" value="F:acyltransferase activity"/>
    <property type="evidence" value="ECO:0007669"/>
    <property type="project" value="UniProtKB-KW"/>
</dbReference>
<evidence type="ECO:0000256" key="8">
    <source>
        <dbReference type="SAM" id="Phobius"/>
    </source>
</evidence>
<accession>A0A1F5SM92</accession>
<feature type="transmembrane region" description="Helical" evidence="8">
    <location>
        <begin position="309"/>
        <end position="325"/>
    </location>
</feature>
<keyword evidence="7 9" id="KW-0808">Transferase</keyword>
<dbReference type="GO" id="GO:0042121">
    <property type="term" value="P:alginic acid biosynthetic process"/>
    <property type="evidence" value="ECO:0007669"/>
    <property type="project" value="InterPro"/>
</dbReference>
<evidence type="ECO:0000256" key="3">
    <source>
        <dbReference type="ARBA" id="ARBA00022475"/>
    </source>
</evidence>
<reference evidence="9 10" key="1">
    <citation type="journal article" date="2016" name="Nat. Commun.">
        <title>Thousands of microbial genomes shed light on interconnected biogeochemical processes in an aquifer system.</title>
        <authorList>
            <person name="Anantharaman K."/>
            <person name="Brown C.T."/>
            <person name="Hug L.A."/>
            <person name="Sharon I."/>
            <person name="Castelle C.J."/>
            <person name="Probst A.J."/>
            <person name="Thomas B.C."/>
            <person name="Singh A."/>
            <person name="Wilkins M.J."/>
            <person name="Karaoz U."/>
            <person name="Brodie E.L."/>
            <person name="Williams K.H."/>
            <person name="Hubbard S.S."/>
            <person name="Banfield J.F."/>
        </authorList>
    </citation>
    <scope>NUCLEOTIDE SEQUENCE [LARGE SCALE GENOMIC DNA]</scope>
</reference>
<keyword evidence="3 7" id="KW-1003">Cell membrane</keyword>
<comment type="similarity">
    <text evidence="2 7">Belongs to the membrane-bound acyltransferase family.</text>
</comment>
<comment type="caution">
    <text evidence="9">The sequence shown here is derived from an EMBL/GenBank/DDBJ whole genome shotgun (WGS) entry which is preliminary data.</text>
</comment>
<feature type="transmembrane region" description="Helical" evidence="8">
    <location>
        <begin position="452"/>
        <end position="475"/>
    </location>
</feature>
<dbReference type="PIRSF" id="PIRSF500217">
    <property type="entry name" value="AlgI"/>
    <property type="match status" value="1"/>
</dbReference>
<evidence type="ECO:0000256" key="4">
    <source>
        <dbReference type="ARBA" id="ARBA00022692"/>
    </source>
</evidence>
<evidence type="ECO:0000256" key="5">
    <source>
        <dbReference type="ARBA" id="ARBA00022989"/>
    </source>
</evidence>
<name>A0A1F5SM92_9BACT</name>
<evidence type="ECO:0000256" key="1">
    <source>
        <dbReference type="ARBA" id="ARBA00004651"/>
    </source>
</evidence>
<dbReference type="InterPro" id="IPR024194">
    <property type="entry name" value="Ac/AlaTfrase_AlgI/DltB"/>
</dbReference>
<organism evidence="9 10">
    <name type="scientific">Candidatus Falkowbacteria bacterium RIFOXYA2_FULL_47_9</name>
    <dbReference type="NCBI Taxonomy" id="1797995"/>
    <lineage>
        <taxon>Bacteria</taxon>
        <taxon>Candidatus Falkowiibacteriota</taxon>
    </lineage>
</organism>
<evidence type="ECO:0000313" key="9">
    <source>
        <dbReference type="EMBL" id="OGF27361.1"/>
    </source>
</evidence>
<dbReference type="InterPro" id="IPR028362">
    <property type="entry name" value="AlgI"/>
</dbReference>
<proteinExistence type="inferred from homology"/>
<dbReference type="Proteomes" id="UP000178925">
    <property type="component" value="Unassembled WGS sequence"/>
</dbReference>
<dbReference type="Pfam" id="PF03062">
    <property type="entry name" value="MBOAT"/>
    <property type="match status" value="1"/>
</dbReference>
<feature type="transmembrane region" description="Helical" evidence="8">
    <location>
        <begin position="370"/>
        <end position="388"/>
    </location>
</feature>
<dbReference type="PIRSF" id="PIRSF016636">
    <property type="entry name" value="AlgI_DltB"/>
    <property type="match status" value="1"/>
</dbReference>
<feature type="transmembrane region" description="Helical" evidence="8">
    <location>
        <begin position="106"/>
        <end position="131"/>
    </location>
</feature>
<evidence type="ECO:0000256" key="6">
    <source>
        <dbReference type="ARBA" id="ARBA00023136"/>
    </source>
</evidence>
<gene>
    <name evidence="9" type="ORF">A2242_04535</name>
</gene>
<keyword evidence="5 8" id="KW-1133">Transmembrane helix</keyword>